<dbReference type="Proteomes" id="UP000013776">
    <property type="component" value="Unassembled WGS sequence"/>
</dbReference>
<dbReference type="eggNOG" id="ENOG502QSW8">
    <property type="taxonomic scope" value="Eukaryota"/>
</dbReference>
<gene>
    <name evidence="2" type="ORF">TAPDE_002968</name>
</gene>
<dbReference type="STRING" id="1097556.R4XB56"/>
<accession>R4XB56</accession>
<protein>
    <submittedName>
        <fullName evidence="2">Lipase</fullName>
    </submittedName>
</protein>
<proteinExistence type="predicted"/>
<dbReference type="Gene3D" id="3.40.50.1820">
    <property type="entry name" value="alpha/beta hydrolase"/>
    <property type="match status" value="2"/>
</dbReference>
<feature type="chain" id="PRO_5004381976" evidence="1">
    <location>
        <begin position="22"/>
        <end position="895"/>
    </location>
</feature>
<organism evidence="2 3">
    <name type="scientific">Taphrina deformans (strain PYCC 5710 / ATCC 11124 / CBS 356.35 / IMI 108563 / JCM 9778 / NBRC 8474)</name>
    <name type="common">Peach leaf curl fungus</name>
    <name type="synonym">Lalaria deformans</name>
    <dbReference type="NCBI Taxonomy" id="1097556"/>
    <lineage>
        <taxon>Eukaryota</taxon>
        <taxon>Fungi</taxon>
        <taxon>Dikarya</taxon>
        <taxon>Ascomycota</taxon>
        <taxon>Taphrinomycotina</taxon>
        <taxon>Taphrinomycetes</taxon>
        <taxon>Taphrinales</taxon>
        <taxon>Taphrinaceae</taxon>
        <taxon>Taphrina</taxon>
    </lineage>
</organism>
<name>R4XB56_TAPDE</name>
<dbReference type="EMBL" id="CAHR02000104">
    <property type="protein sequence ID" value="CCG82835.1"/>
    <property type="molecule type" value="Genomic_DNA"/>
</dbReference>
<dbReference type="PANTHER" id="PTHR37574:SF1">
    <property type="entry name" value="LIPASE B"/>
    <property type="match status" value="1"/>
</dbReference>
<dbReference type="PANTHER" id="PTHR37574">
    <property type="entry name" value="LIPASE B"/>
    <property type="match status" value="1"/>
</dbReference>
<dbReference type="InterPro" id="IPR029058">
    <property type="entry name" value="AB_hydrolase_fold"/>
</dbReference>
<comment type="caution">
    <text evidence="2">The sequence shown here is derived from an EMBL/GenBank/DDBJ whole genome shotgun (WGS) entry which is preliminary data.</text>
</comment>
<dbReference type="VEuPathDB" id="FungiDB:TAPDE_002968"/>
<dbReference type="InterPro" id="IPR053228">
    <property type="entry name" value="Stereospecific_Lipase"/>
</dbReference>
<sequence length="895" mass="92108">MQSAFFWALTAWTFAVSNVHAQSSSGSSSQSYTTSASSNDFTWSSTSASLCLATSIVNKQAVNGSTFDATTVINGTCPDVRTTTATQPSYSVYTLAPWLSTASETTVSQVETFVISQSTILRSKALPAHSITDTDFCLALYFAVPAPTSGSVSNNVGCPAPTTVTVSVVSCPTTGGAVPLVPGAASNVAIPANTGIAQAGSGQADSGQVGSGQQSVANGGVPVVAGGFPIQAAATTTLTKAITSSYLSTITSYSTYTVASTQTQYYTITGVAGAVTSSRTSVVTSVVTSTIYQPSTVTVTITTTLTQTDAIGTTQTGGVPTSETVPTTLTVPRYLNGSITMSAPTFVQPASTNIPIESQTTITSPSATVNTPIESQTSTNGGGFPIVVPGIPGQGSTYDLEESELLAAISFPKGFNCNKKLVILQPGTAVPAIDTFSNTFIPVFENEATIAEVGEVDIMLITVPTISLGPAWQTAEYIAYAMDYANLVLKRPGTIIAWSQGNLNVQWAFKYWPSTRTDVEGRNYVAISADYDGTILGSFLCQPISILTSGSGATLIEQFIANNGLNVILTALGLSAMPMSGTAGMTDPEAFKAILLNFVYGPAATQGLGGGVMGSTSTTSAAAAVVTKRAVPFGNREDVVRILRAQADKVYVEKRQASLLTPVVDLVGGIADPILQELSTIIVDPAAPLAQIFANLAKLAVDPGNLSLPPTGCAPAVWDQVYGSNFVNKLAENGGSLAYVPTTSIFSLTDEVVQPQGITGKTAASAFLPGSNAGAPAPENIYIQEHCTVVRDVLLGDAPPLITHEGVLASGMGVSAAILAVMSGSTVSYDEIVSRYGANEACAILSDRLTAADYLGNEATIPGALLRVTVGPGTDDPDAQFISEERALPAYANNA</sequence>
<keyword evidence="3" id="KW-1185">Reference proteome</keyword>
<dbReference type="AlphaFoldDB" id="R4XB56"/>
<evidence type="ECO:0000313" key="3">
    <source>
        <dbReference type="Proteomes" id="UP000013776"/>
    </source>
</evidence>
<dbReference type="OrthoDB" id="4605274at2759"/>
<reference evidence="2 3" key="1">
    <citation type="journal article" date="2013" name="MBio">
        <title>Genome sequencing of the plant pathogen Taphrina deformans, the causal agent of peach leaf curl.</title>
        <authorList>
            <person name="Cisse O.H."/>
            <person name="Almeida J.M.G.C.F."/>
            <person name="Fonseca A."/>
            <person name="Kumar A.A."/>
            <person name="Salojaervi J."/>
            <person name="Overmyer K."/>
            <person name="Hauser P.M."/>
            <person name="Pagni M."/>
        </authorList>
    </citation>
    <scope>NUCLEOTIDE SEQUENCE [LARGE SCALE GENOMIC DNA]</scope>
    <source>
        <strain evidence="3">PYCC 5710 / ATCC 11124 / CBS 356.35 / IMI 108563 / JCM 9778 / NBRC 8474</strain>
    </source>
</reference>
<evidence type="ECO:0000256" key="1">
    <source>
        <dbReference type="SAM" id="SignalP"/>
    </source>
</evidence>
<evidence type="ECO:0000313" key="2">
    <source>
        <dbReference type="EMBL" id="CCG82835.1"/>
    </source>
</evidence>
<feature type="signal peptide" evidence="1">
    <location>
        <begin position="1"/>
        <end position="21"/>
    </location>
</feature>
<keyword evidence="1" id="KW-0732">Signal</keyword>